<reference evidence="2 3" key="1">
    <citation type="submission" date="2019-01" db="EMBL/GenBank/DDBJ databases">
        <title>Ktedonosporobacter rubrisoli SCAWS-G2.</title>
        <authorList>
            <person name="Huang Y."/>
            <person name="Yan B."/>
        </authorList>
    </citation>
    <scope>NUCLEOTIDE SEQUENCE [LARGE SCALE GENOMIC DNA]</scope>
    <source>
        <strain evidence="2 3">SCAWS-G2</strain>
    </source>
</reference>
<dbReference type="EMBL" id="CP035758">
    <property type="protein sequence ID" value="QBD76792.1"/>
    <property type="molecule type" value="Genomic_DNA"/>
</dbReference>
<proteinExistence type="predicted"/>
<dbReference type="PANTHER" id="PTHR43591">
    <property type="entry name" value="METHYLTRANSFERASE"/>
    <property type="match status" value="1"/>
</dbReference>
<dbReference type="AlphaFoldDB" id="A0A4P6JNZ4"/>
<dbReference type="InterPro" id="IPR029063">
    <property type="entry name" value="SAM-dependent_MTases_sf"/>
</dbReference>
<dbReference type="OrthoDB" id="162577at2"/>
<keyword evidence="3" id="KW-1185">Reference proteome</keyword>
<accession>A0A4P6JNZ4</accession>
<keyword evidence="2" id="KW-0808">Transferase</keyword>
<dbReference type="Proteomes" id="UP000290365">
    <property type="component" value="Chromosome"/>
</dbReference>
<dbReference type="SUPFAM" id="SSF53335">
    <property type="entry name" value="S-adenosyl-L-methionine-dependent methyltransferases"/>
    <property type="match status" value="1"/>
</dbReference>
<dbReference type="InterPro" id="IPR041698">
    <property type="entry name" value="Methyltransf_25"/>
</dbReference>
<evidence type="ECO:0000313" key="2">
    <source>
        <dbReference type="EMBL" id="QBD76792.1"/>
    </source>
</evidence>
<dbReference type="CDD" id="cd02440">
    <property type="entry name" value="AdoMet_MTases"/>
    <property type="match status" value="1"/>
</dbReference>
<dbReference type="GO" id="GO:0032259">
    <property type="term" value="P:methylation"/>
    <property type="evidence" value="ECO:0007669"/>
    <property type="project" value="UniProtKB-KW"/>
</dbReference>
<dbReference type="KEGG" id="kbs:EPA93_12570"/>
<keyword evidence="2" id="KW-0489">Methyltransferase</keyword>
<evidence type="ECO:0000313" key="3">
    <source>
        <dbReference type="Proteomes" id="UP000290365"/>
    </source>
</evidence>
<dbReference type="PANTHER" id="PTHR43591:SF24">
    <property type="entry name" value="2-METHOXY-6-POLYPRENYL-1,4-BENZOQUINOL METHYLASE, MITOCHONDRIAL"/>
    <property type="match status" value="1"/>
</dbReference>
<dbReference type="Pfam" id="PF13649">
    <property type="entry name" value="Methyltransf_25"/>
    <property type="match status" value="1"/>
</dbReference>
<protein>
    <submittedName>
        <fullName evidence="2">Class I SAM-dependent methyltransferase</fullName>
    </submittedName>
</protein>
<dbReference type="RefSeq" id="WP_129887856.1">
    <property type="nucleotide sequence ID" value="NZ_CP035758.1"/>
</dbReference>
<name>A0A4P6JNZ4_KTERU</name>
<feature type="domain" description="Methyltransferase" evidence="1">
    <location>
        <begin position="58"/>
        <end position="158"/>
    </location>
</feature>
<dbReference type="GO" id="GO:0008168">
    <property type="term" value="F:methyltransferase activity"/>
    <property type="evidence" value="ECO:0007669"/>
    <property type="project" value="UniProtKB-KW"/>
</dbReference>
<evidence type="ECO:0000259" key="1">
    <source>
        <dbReference type="Pfam" id="PF13649"/>
    </source>
</evidence>
<gene>
    <name evidence="2" type="ORF">EPA93_12570</name>
</gene>
<organism evidence="2 3">
    <name type="scientific">Ktedonosporobacter rubrisoli</name>
    <dbReference type="NCBI Taxonomy" id="2509675"/>
    <lineage>
        <taxon>Bacteria</taxon>
        <taxon>Bacillati</taxon>
        <taxon>Chloroflexota</taxon>
        <taxon>Ktedonobacteria</taxon>
        <taxon>Ktedonobacterales</taxon>
        <taxon>Ktedonosporobacteraceae</taxon>
        <taxon>Ktedonosporobacter</taxon>
    </lineage>
</organism>
<sequence length="292" mass="33415">MDSSRDPKRQQELGSTYVVQDRSNQQELARLALQDQMLTTGMGGVLPEQPDPLRFTRILDVGCGTGNWLLELARTFPHLRRLVGVDISATMLGYAREQADTQQDDPRIEFAVMDALRMLEFPADTFGLVNARMAWSYLRTWDWPKYLREMRHVCRRGGIVRVTECDLYESNSQALSHLSALFLQALHQAGHFFRQERDGVSSELGQLLQQYGAVRHVKTQVHVLTLPAGTPAGQQFAQDVRLGFRTAQPFIRKWVGHIEDYEPCYQQMLSQVEHPNFVATWKLVTVWGEVVK</sequence>
<dbReference type="Gene3D" id="3.40.50.150">
    <property type="entry name" value="Vaccinia Virus protein VP39"/>
    <property type="match status" value="1"/>
</dbReference>